<dbReference type="Proteomes" id="UP000278609">
    <property type="component" value="Unassembled WGS sequence"/>
</dbReference>
<dbReference type="RefSeq" id="WP_124750298.1">
    <property type="nucleotide sequence ID" value="NZ_RQYN01000002.1"/>
</dbReference>
<dbReference type="Proteomes" id="UP000279860">
    <property type="component" value="Unassembled WGS sequence"/>
</dbReference>
<name>A0A3P1XW88_TANFO</name>
<keyword evidence="2" id="KW-0472">Membrane</keyword>
<organism evidence="3 5">
    <name type="scientific">Tannerella forsythia</name>
    <name type="common">Bacteroides forsythus</name>
    <dbReference type="NCBI Taxonomy" id="28112"/>
    <lineage>
        <taxon>Bacteria</taxon>
        <taxon>Pseudomonadati</taxon>
        <taxon>Bacteroidota</taxon>
        <taxon>Bacteroidia</taxon>
        <taxon>Bacteroidales</taxon>
        <taxon>Tannerellaceae</taxon>
        <taxon>Tannerella</taxon>
    </lineage>
</organism>
<comment type="caution">
    <text evidence="3">The sequence shown here is derived from an EMBL/GenBank/DDBJ whole genome shotgun (WGS) entry which is preliminary data.</text>
</comment>
<keyword evidence="1" id="KW-0175">Coiled coil</keyword>
<evidence type="ECO:0000256" key="1">
    <source>
        <dbReference type="SAM" id="Coils"/>
    </source>
</evidence>
<sequence length="298" mass="34333">MNSEEKEIKKKTFLIMAIVIVLLALVAVGYVIYHQRQQMADMAEMFALEKEELSDEYAELSLQYEGYKFSVGNDSLVALLTTEQMKVQRLMEELRTVKATNTRRITELKKELETLRKIMRNYVIQIDSLNAENGRLRNENERVTQQYRQATSAAAQLTREKEKLTERVTLASRMDATAIHIRPVTSRGKDAKKIDKIAQLVLTFHLAKNITAPVGEKNIYVRIMRPDDDILTKPNSGVFAFENKHISYSMMKTIEYEGEELPVTMYWDVAEYLSPGTYRVDIFADGNLIGRKSFTLQN</sequence>
<evidence type="ECO:0000313" key="6">
    <source>
        <dbReference type="Proteomes" id="UP000279860"/>
    </source>
</evidence>
<gene>
    <name evidence="3" type="ORF">EII40_00385</name>
    <name evidence="4" type="ORF">EII41_00895</name>
</gene>
<dbReference type="Gene3D" id="1.20.5.1700">
    <property type="match status" value="1"/>
</dbReference>
<keyword evidence="2" id="KW-0812">Transmembrane</keyword>
<evidence type="ECO:0000313" key="3">
    <source>
        <dbReference type="EMBL" id="RRD63154.1"/>
    </source>
</evidence>
<keyword evidence="2" id="KW-1133">Transmembrane helix</keyword>
<evidence type="ECO:0000256" key="2">
    <source>
        <dbReference type="SAM" id="Phobius"/>
    </source>
</evidence>
<proteinExistence type="predicted"/>
<evidence type="ECO:0000313" key="4">
    <source>
        <dbReference type="EMBL" id="RRD79380.1"/>
    </source>
</evidence>
<evidence type="ECO:0000313" key="5">
    <source>
        <dbReference type="Proteomes" id="UP000278609"/>
    </source>
</evidence>
<accession>A0A3P1XW88</accession>
<reference evidence="5 6" key="1">
    <citation type="submission" date="2018-11" db="EMBL/GenBank/DDBJ databases">
        <title>Genomes From Bacteria Associated with the Canine Oral Cavity: a Test Case for Automated Genome-Based Taxonomic Assignment.</title>
        <authorList>
            <person name="Coil D.A."/>
            <person name="Jospin G."/>
            <person name="Darling A.E."/>
            <person name="Wallis C."/>
            <person name="Davis I.J."/>
            <person name="Harris S."/>
            <person name="Eisen J.A."/>
            <person name="Holcombe L.J."/>
            <person name="O'Flynn C."/>
        </authorList>
    </citation>
    <scope>NUCLEOTIDE SEQUENCE [LARGE SCALE GENOMIC DNA]</scope>
    <source>
        <strain evidence="4 6">OH1426_COT-023</strain>
        <strain evidence="3 5">OH2617_COT-023</strain>
    </source>
</reference>
<protein>
    <submittedName>
        <fullName evidence="3">Uncharacterized protein</fullName>
    </submittedName>
</protein>
<dbReference type="AlphaFoldDB" id="A0A3P1XW88"/>
<dbReference type="EMBL" id="RQYS01000001">
    <property type="protein sequence ID" value="RRD63154.1"/>
    <property type="molecule type" value="Genomic_DNA"/>
</dbReference>
<feature type="coiled-coil region" evidence="1">
    <location>
        <begin position="91"/>
        <end position="174"/>
    </location>
</feature>
<dbReference type="OrthoDB" id="1115172at2"/>
<feature type="transmembrane region" description="Helical" evidence="2">
    <location>
        <begin position="12"/>
        <end position="33"/>
    </location>
</feature>
<dbReference type="EMBL" id="RQYN01000002">
    <property type="protein sequence ID" value="RRD79380.1"/>
    <property type="molecule type" value="Genomic_DNA"/>
</dbReference>